<dbReference type="GO" id="GO:0006281">
    <property type="term" value="P:DNA repair"/>
    <property type="evidence" value="ECO:0007669"/>
    <property type="project" value="UniProtKB-KW"/>
</dbReference>
<dbReference type="AlphaFoldDB" id="A0A3A8FVM7"/>
<dbReference type="CDD" id="cd00564">
    <property type="entry name" value="TMP_TenI"/>
    <property type="match status" value="1"/>
</dbReference>
<keyword evidence="9" id="KW-0234">DNA repair</keyword>
<dbReference type="Gene3D" id="3.20.20.70">
    <property type="entry name" value="Aldolase class I"/>
    <property type="match status" value="1"/>
</dbReference>
<dbReference type="InterPro" id="IPR022998">
    <property type="entry name" value="ThiamineP_synth_TenI"/>
</dbReference>
<feature type="domain" description="Nudix hydrolase" evidence="17">
    <location>
        <begin position="3"/>
        <end position="128"/>
    </location>
</feature>
<dbReference type="GO" id="GO:0044716">
    <property type="term" value="F:8-oxo-GDP phosphatase activity"/>
    <property type="evidence" value="ECO:0007669"/>
    <property type="project" value="TreeGrafter"/>
</dbReference>
<proteinExistence type="inferred from homology"/>
<evidence type="ECO:0000256" key="11">
    <source>
        <dbReference type="ARBA" id="ARBA00036904"/>
    </source>
</evidence>
<keyword evidence="3" id="KW-0515">Mutator protein</keyword>
<dbReference type="SUPFAM" id="SSF55811">
    <property type="entry name" value="Nudix"/>
    <property type="match status" value="1"/>
</dbReference>
<dbReference type="PROSITE" id="PS00893">
    <property type="entry name" value="NUDIX_BOX"/>
    <property type="match status" value="1"/>
</dbReference>
<keyword evidence="6" id="KW-0227">DNA damage</keyword>
<dbReference type="InterPro" id="IPR020084">
    <property type="entry name" value="NUDIX_hydrolase_CS"/>
</dbReference>
<dbReference type="EC" id="3.6.1.55" evidence="12"/>
<dbReference type="InterPro" id="IPR020476">
    <property type="entry name" value="Nudix_hydrolase"/>
</dbReference>
<dbReference type="GO" id="GO:0046872">
    <property type="term" value="F:metal ion binding"/>
    <property type="evidence" value="ECO:0007669"/>
    <property type="project" value="UniProtKB-KW"/>
</dbReference>
<dbReference type="InterPro" id="IPR047127">
    <property type="entry name" value="MutT-like"/>
</dbReference>
<evidence type="ECO:0000256" key="4">
    <source>
        <dbReference type="ARBA" id="ARBA00022705"/>
    </source>
</evidence>
<dbReference type="GO" id="GO:0006260">
    <property type="term" value="P:DNA replication"/>
    <property type="evidence" value="ECO:0007669"/>
    <property type="project" value="UniProtKB-KW"/>
</dbReference>
<protein>
    <recommendedName>
        <fullName evidence="13">8-oxo-dGTP diphosphatase</fullName>
        <ecNumber evidence="12">3.6.1.55</ecNumber>
    </recommendedName>
    <alternativeName>
        <fullName evidence="16">7,8-dihydro-8-oxoguanine-triphosphatase</fullName>
    </alternativeName>
    <alternativeName>
        <fullName evidence="15">Mutator protein MutT</fullName>
    </alternativeName>
    <alternativeName>
        <fullName evidence="14">dGTP pyrophosphohydrolase</fullName>
    </alternativeName>
</protein>
<comment type="cofactor">
    <cofactor evidence="1">
        <name>Mg(2+)</name>
        <dbReference type="ChEBI" id="CHEBI:18420"/>
    </cofactor>
</comment>
<evidence type="ECO:0000256" key="6">
    <source>
        <dbReference type="ARBA" id="ARBA00022763"/>
    </source>
</evidence>
<evidence type="ECO:0000256" key="9">
    <source>
        <dbReference type="ARBA" id="ARBA00023204"/>
    </source>
</evidence>
<evidence type="ECO:0000256" key="13">
    <source>
        <dbReference type="ARBA" id="ARBA00040794"/>
    </source>
</evidence>
<dbReference type="Gene3D" id="3.90.79.10">
    <property type="entry name" value="Nucleoside Triphosphate Pyrophosphohydrolase"/>
    <property type="match status" value="1"/>
</dbReference>
<evidence type="ECO:0000256" key="1">
    <source>
        <dbReference type="ARBA" id="ARBA00001946"/>
    </source>
</evidence>
<dbReference type="GO" id="GO:0044715">
    <property type="term" value="F:8-oxo-dGDP phosphatase activity"/>
    <property type="evidence" value="ECO:0007669"/>
    <property type="project" value="TreeGrafter"/>
</dbReference>
<dbReference type="InterPro" id="IPR015797">
    <property type="entry name" value="NUDIX_hydrolase-like_dom_sf"/>
</dbReference>
<evidence type="ECO:0000256" key="14">
    <source>
        <dbReference type="ARBA" id="ARBA00041592"/>
    </source>
</evidence>
<keyword evidence="5" id="KW-0479">Metal-binding</keyword>
<keyword evidence="7" id="KW-0378">Hydrolase</keyword>
<comment type="caution">
    <text evidence="18">The sequence shown here is derived from an EMBL/GenBank/DDBJ whole genome shotgun (WGS) entry which is preliminary data.</text>
</comment>
<evidence type="ECO:0000256" key="10">
    <source>
        <dbReference type="ARBA" id="ARBA00035861"/>
    </source>
</evidence>
<comment type="similarity">
    <text evidence="2">Belongs to the Nudix hydrolase family.</text>
</comment>
<comment type="catalytic activity">
    <reaction evidence="10">
        <text>8-oxo-dGTP + H2O = 8-oxo-dGMP + diphosphate + H(+)</text>
        <dbReference type="Rhea" id="RHEA:31575"/>
        <dbReference type="ChEBI" id="CHEBI:15377"/>
        <dbReference type="ChEBI" id="CHEBI:15378"/>
        <dbReference type="ChEBI" id="CHEBI:33019"/>
        <dbReference type="ChEBI" id="CHEBI:63224"/>
        <dbReference type="ChEBI" id="CHEBI:77896"/>
        <dbReference type="EC" id="3.6.1.55"/>
    </reaction>
</comment>
<dbReference type="GO" id="GO:0035539">
    <property type="term" value="F:8-oxo-7,8-dihydrodeoxyguanosine triphosphate pyrophosphatase activity"/>
    <property type="evidence" value="ECO:0007669"/>
    <property type="project" value="UniProtKB-EC"/>
</dbReference>
<dbReference type="Pfam" id="PF14815">
    <property type="entry name" value="NUDIX_4"/>
    <property type="match status" value="1"/>
</dbReference>
<evidence type="ECO:0000256" key="5">
    <source>
        <dbReference type="ARBA" id="ARBA00022723"/>
    </source>
</evidence>
<dbReference type="PANTHER" id="PTHR47707">
    <property type="entry name" value="8-OXO-DGTP DIPHOSPHATASE"/>
    <property type="match status" value="1"/>
</dbReference>
<sequence>MAKPNLHIAIAILLHQDQVLVGWRDAQQHQGNKNEFPGGKVEEGESPVEACSREVLEEVGINLSEWHHFDFIRHEYDDVIVNLHIFHGVVPSSMLESIREPWQWYRRDELLNLNFPKANKAMLKRLYWQQIIKISDQLSQLAEVDDTKLMYWRTDATQQQQIELSETKLEDLSRLIVNIELWKKLNSVQQQSMGAVHLKQQQCLQLNKGDLQQGVRYIAACHDLASVLHASRIGCDAVLLSPVKHTETHSETQPLGWQAFASIAQQVDIPVFALGGMHISDLMEAKQHHAYGIAGIRFV</sequence>
<evidence type="ECO:0000259" key="17">
    <source>
        <dbReference type="PROSITE" id="PS51462"/>
    </source>
</evidence>
<dbReference type="SUPFAM" id="SSF51391">
    <property type="entry name" value="Thiamin phosphate synthase"/>
    <property type="match status" value="1"/>
</dbReference>
<evidence type="ECO:0000256" key="15">
    <source>
        <dbReference type="ARBA" id="ARBA00041979"/>
    </source>
</evidence>
<dbReference type="GO" id="GO:0009228">
    <property type="term" value="P:thiamine biosynthetic process"/>
    <property type="evidence" value="ECO:0007669"/>
    <property type="project" value="UniProtKB-KW"/>
</dbReference>
<evidence type="ECO:0000256" key="2">
    <source>
        <dbReference type="ARBA" id="ARBA00005582"/>
    </source>
</evidence>
<evidence type="ECO:0000256" key="8">
    <source>
        <dbReference type="ARBA" id="ARBA00022842"/>
    </source>
</evidence>
<evidence type="ECO:0000256" key="12">
    <source>
        <dbReference type="ARBA" id="ARBA00038905"/>
    </source>
</evidence>
<gene>
    <name evidence="18" type="ORF">D7V64_12010</name>
</gene>
<comment type="catalytic activity">
    <reaction evidence="11">
        <text>8-oxo-GTP + H2O = 8-oxo-GMP + diphosphate + H(+)</text>
        <dbReference type="Rhea" id="RHEA:67616"/>
        <dbReference type="ChEBI" id="CHEBI:15377"/>
        <dbReference type="ChEBI" id="CHEBI:15378"/>
        <dbReference type="ChEBI" id="CHEBI:33019"/>
        <dbReference type="ChEBI" id="CHEBI:143553"/>
        <dbReference type="ChEBI" id="CHEBI:145694"/>
    </reaction>
</comment>
<dbReference type="InterPro" id="IPR036206">
    <property type="entry name" value="ThiamineP_synth_sf"/>
</dbReference>
<dbReference type="PANTHER" id="PTHR47707:SF1">
    <property type="entry name" value="NUDIX HYDROLASE FAMILY PROTEIN"/>
    <property type="match status" value="1"/>
</dbReference>
<name>A0A3A8FVM7_9GAMM</name>
<dbReference type="InterPro" id="IPR029119">
    <property type="entry name" value="MutY_C"/>
</dbReference>
<dbReference type="Proteomes" id="UP000281084">
    <property type="component" value="Unassembled WGS sequence"/>
</dbReference>
<evidence type="ECO:0000313" key="19">
    <source>
        <dbReference type="Proteomes" id="UP000281084"/>
    </source>
</evidence>
<dbReference type="InterPro" id="IPR000086">
    <property type="entry name" value="NUDIX_hydrolase_dom"/>
</dbReference>
<keyword evidence="8" id="KW-0460">Magnesium</keyword>
<dbReference type="Pfam" id="PF02581">
    <property type="entry name" value="TMP-TENI"/>
    <property type="match status" value="1"/>
</dbReference>
<evidence type="ECO:0000256" key="7">
    <source>
        <dbReference type="ARBA" id="ARBA00022801"/>
    </source>
</evidence>
<dbReference type="InterPro" id="IPR013785">
    <property type="entry name" value="Aldolase_TIM"/>
</dbReference>
<dbReference type="EMBL" id="RAXZ01000017">
    <property type="protein sequence ID" value="RKG50995.1"/>
    <property type="molecule type" value="Genomic_DNA"/>
</dbReference>
<evidence type="ECO:0000256" key="16">
    <source>
        <dbReference type="ARBA" id="ARBA00042798"/>
    </source>
</evidence>
<reference evidence="18 19" key="1">
    <citation type="submission" date="2018-09" db="EMBL/GenBank/DDBJ databases">
        <title>The draft genome of Acinetobacter spp. strains.</title>
        <authorList>
            <person name="Qin J."/>
            <person name="Feng Y."/>
            <person name="Zong Z."/>
        </authorList>
    </citation>
    <scope>NUCLEOTIDE SEQUENCE [LARGE SCALE GENOMIC DNA]</scope>
    <source>
        <strain evidence="18 19">WCHAc060002</strain>
    </source>
</reference>
<evidence type="ECO:0000256" key="3">
    <source>
        <dbReference type="ARBA" id="ARBA00022457"/>
    </source>
</evidence>
<dbReference type="GO" id="GO:0008413">
    <property type="term" value="F:8-oxo-7,8-dihydroguanosine triphosphate pyrophosphatase activity"/>
    <property type="evidence" value="ECO:0007669"/>
    <property type="project" value="TreeGrafter"/>
</dbReference>
<organism evidence="18 19">
    <name type="scientific">Acinetobacter cumulans</name>
    <dbReference type="NCBI Taxonomy" id="2136182"/>
    <lineage>
        <taxon>Bacteria</taxon>
        <taxon>Pseudomonadati</taxon>
        <taxon>Pseudomonadota</taxon>
        <taxon>Gammaproteobacteria</taxon>
        <taxon>Moraxellales</taxon>
        <taxon>Moraxellaceae</taxon>
        <taxon>Acinetobacter</taxon>
    </lineage>
</organism>
<evidence type="ECO:0000313" key="18">
    <source>
        <dbReference type="EMBL" id="RKG50995.1"/>
    </source>
</evidence>
<accession>A0A3A8FVM7</accession>
<dbReference type="PRINTS" id="PR00502">
    <property type="entry name" value="NUDIXFAMILY"/>
</dbReference>
<dbReference type="PROSITE" id="PS51462">
    <property type="entry name" value="NUDIX"/>
    <property type="match status" value="1"/>
</dbReference>
<keyword evidence="4" id="KW-0235">DNA replication</keyword>
<dbReference type="RefSeq" id="WP_120367830.1">
    <property type="nucleotide sequence ID" value="NZ_RAXZ01000017.1"/>
</dbReference>